<reference evidence="1 2" key="1">
    <citation type="submission" date="2023-01" db="EMBL/GenBank/DDBJ databases">
        <title>Sporosarcina sp. nov., isolated from Korean tranditional fermented seafood 'Jeotgal'.</title>
        <authorList>
            <person name="Yang A.-I."/>
        </authorList>
    </citation>
    <scope>NUCLEOTIDE SEQUENCE [LARGE SCALE GENOMIC DNA]</scope>
    <source>
        <strain evidence="1 2">B2O-1</strain>
    </source>
</reference>
<gene>
    <name evidence="1" type="ORF">PGH26_12275</name>
</gene>
<accession>A0ABZ0KW53</accession>
<dbReference type="Proteomes" id="UP001303532">
    <property type="component" value="Chromosome"/>
</dbReference>
<evidence type="ECO:0000313" key="2">
    <source>
        <dbReference type="Proteomes" id="UP001303532"/>
    </source>
</evidence>
<sequence>MNWKVENFVFDSLQEADVWADSIGNEMYAKLYDGYDVCDR</sequence>
<name>A0ABZ0KW53_9BACL</name>
<protein>
    <submittedName>
        <fullName evidence="1">Uncharacterized protein</fullName>
    </submittedName>
</protein>
<keyword evidence="2" id="KW-1185">Reference proteome</keyword>
<evidence type="ECO:0000313" key="1">
    <source>
        <dbReference type="EMBL" id="WOV83651.1"/>
    </source>
</evidence>
<dbReference type="RefSeq" id="WP_323691343.1">
    <property type="nucleotide sequence ID" value="NZ_CP116341.1"/>
</dbReference>
<proteinExistence type="predicted"/>
<organism evidence="1 2">
    <name type="scientific">Sporosarcina jeotgali</name>
    <dbReference type="NCBI Taxonomy" id="3020056"/>
    <lineage>
        <taxon>Bacteria</taxon>
        <taxon>Bacillati</taxon>
        <taxon>Bacillota</taxon>
        <taxon>Bacilli</taxon>
        <taxon>Bacillales</taxon>
        <taxon>Caryophanaceae</taxon>
        <taxon>Sporosarcina</taxon>
    </lineage>
</organism>
<dbReference type="EMBL" id="CP116341">
    <property type="protein sequence ID" value="WOV83651.1"/>
    <property type="molecule type" value="Genomic_DNA"/>
</dbReference>